<comment type="caution">
    <text evidence="1">The sequence shown here is derived from an EMBL/GenBank/DDBJ whole genome shotgun (WGS) entry which is preliminary data.</text>
</comment>
<sequence length="710" mass="78355">MEAEAEAVPEMKKEVPEPEEIVYKTKVVEFCGRSTPIVLQNDNGPCPLLAICNVLLLRNNLSLSLDASEVSLQKLLSLVAERLIDSNSNVQDKDEEYVKNQQQNISDAIDLLPRLATGIDVNVHFKKINDFEFTPECAIFDLLDIGLYHGWIVDPQDADTAEAIGSKSYNTIVAELVAFETEKPEGERSQNKQDEDFVDFAAATTATLGVPSPSISRAISFDDPLVPAPSDGRERKGDLEEAEELKRVLNLSRNELSGTTDLHRPPDTALSFFSTNYAGNQHPKCSEYEIENVSLMAQDGDGPKDSLLPEVILTQECTASIDCKANSLSPNIISTESDAISSMVSVQSSRCALISEGFGDSSDPNNSSGHVRTDISIHKEAPLADECFANKDQTPVKSRYTSQESTVDISIPQTHSNTVDNLIDSGMTIPSIASAPNTDSCVSIGREESVDASECVSSLEDSEPIYEGEECILDSQLSTFEDREPVYEGEIILAEQSGKIDVTSSEHSKGEGVGKQWQLIKTFLENSANQLTIYGLFCLQEGLKERELCVFFRNNHFNTMFKFNGELYILATDQGYLNQPDLVWEKLNEVNGDTVFVTGSFKKFNAENQARDPWNEQNARSSTADYIASLEASDPAGSTLNSDLQLAIALQQQEFEQQPPRQQQQQQQQQQNQQQSVSTRPRLVTGPQVPRSSNSSQRSESKPKDKCILM</sequence>
<keyword evidence="2" id="KW-1185">Reference proteome</keyword>
<dbReference type="EMBL" id="CM037021">
    <property type="protein sequence ID" value="KAH7668539.1"/>
    <property type="molecule type" value="Genomic_DNA"/>
</dbReference>
<protein>
    <submittedName>
        <fullName evidence="1">MINDY deubiquitinase protein</fullName>
    </submittedName>
</protein>
<evidence type="ECO:0000313" key="2">
    <source>
        <dbReference type="Proteomes" id="UP000827976"/>
    </source>
</evidence>
<dbReference type="Proteomes" id="UP000827976">
    <property type="component" value="Chromosome 11"/>
</dbReference>
<organism evidence="1 2">
    <name type="scientific">Dioscorea alata</name>
    <name type="common">Purple yam</name>
    <dbReference type="NCBI Taxonomy" id="55571"/>
    <lineage>
        <taxon>Eukaryota</taxon>
        <taxon>Viridiplantae</taxon>
        <taxon>Streptophyta</taxon>
        <taxon>Embryophyta</taxon>
        <taxon>Tracheophyta</taxon>
        <taxon>Spermatophyta</taxon>
        <taxon>Magnoliopsida</taxon>
        <taxon>Liliopsida</taxon>
        <taxon>Dioscoreales</taxon>
        <taxon>Dioscoreaceae</taxon>
        <taxon>Dioscorea</taxon>
    </lineage>
</organism>
<gene>
    <name evidence="1" type="ORF">IHE45_11G016900</name>
</gene>
<name>A0ACB7V599_DIOAL</name>
<evidence type="ECO:0000313" key="1">
    <source>
        <dbReference type="EMBL" id="KAH7668539.1"/>
    </source>
</evidence>
<accession>A0ACB7V599</accession>
<proteinExistence type="predicted"/>
<reference evidence="2" key="1">
    <citation type="journal article" date="2022" name="Nat. Commun.">
        <title>Chromosome evolution and the genetic basis of agronomically important traits in greater yam.</title>
        <authorList>
            <person name="Bredeson J.V."/>
            <person name="Lyons J.B."/>
            <person name="Oniyinde I.O."/>
            <person name="Okereke N.R."/>
            <person name="Kolade O."/>
            <person name="Nnabue I."/>
            <person name="Nwadili C.O."/>
            <person name="Hribova E."/>
            <person name="Parker M."/>
            <person name="Nwogha J."/>
            <person name="Shu S."/>
            <person name="Carlson J."/>
            <person name="Kariba R."/>
            <person name="Muthemba S."/>
            <person name="Knop K."/>
            <person name="Barton G.J."/>
            <person name="Sherwood A.V."/>
            <person name="Lopez-Montes A."/>
            <person name="Asiedu R."/>
            <person name="Jamnadass R."/>
            <person name="Muchugi A."/>
            <person name="Goodstein D."/>
            <person name="Egesi C.N."/>
            <person name="Featherston J."/>
            <person name="Asfaw A."/>
            <person name="Simpson G.G."/>
            <person name="Dolezel J."/>
            <person name="Hendre P.S."/>
            <person name="Van Deynze A."/>
            <person name="Kumar P.L."/>
            <person name="Obidiegwu J.E."/>
            <person name="Bhattacharjee R."/>
            <person name="Rokhsar D.S."/>
        </authorList>
    </citation>
    <scope>NUCLEOTIDE SEQUENCE [LARGE SCALE GENOMIC DNA]</scope>
    <source>
        <strain evidence="2">cv. TDa95/00328</strain>
    </source>
</reference>